<evidence type="ECO:0000256" key="1">
    <source>
        <dbReference type="ARBA" id="ARBA00004613"/>
    </source>
</evidence>
<dbReference type="Pfam" id="PF08487">
    <property type="entry name" value="VIT"/>
    <property type="match status" value="1"/>
</dbReference>
<feature type="non-terminal residue" evidence="11">
    <location>
        <position position="670"/>
    </location>
</feature>
<dbReference type="Pfam" id="PF00092">
    <property type="entry name" value="VWA"/>
    <property type="match status" value="1"/>
</dbReference>
<keyword evidence="5 8" id="KW-0732">Signal</keyword>
<dbReference type="Gene3D" id="3.40.50.410">
    <property type="entry name" value="von Willebrand factor, type A domain"/>
    <property type="match status" value="1"/>
</dbReference>
<evidence type="ECO:0000313" key="12">
    <source>
        <dbReference type="Proteomes" id="UP000694892"/>
    </source>
</evidence>
<dbReference type="OMA" id="NIDCRIT"/>
<reference evidence="12" key="1">
    <citation type="journal article" date="2016" name="Nature">
        <title>Genome evolution in the allotetraploid frog Xenopus laevis.</title>
        <authorList>
            <person name="Session A.M."/>
            <person name="Uno Y."/>
            <person name="Kwon T."/>
            <person name="Chapman J.A."/>
            <person name="Toyoda A."/>
            <person name="Takahashi S."/>
            <person name="Fukui A."/>
            <person name="Hikosaka A."/>
            <person name="Suzuki A."/>
            <person name="Kondo M."/>
            <person name="van Heeringen S.J."/>
            <person name="Quigley I."/>
            <person name="Heinz S."/>
            <person name="Ogino H."/>
            <person name="Ochi H."/>
            <person name="Hellsten U."/>
            <person name="Lyons J.B."/>
            <person name="Simakov O."/>
            <person name="Putnam N."/>
            <person name="Stites J."/>
            <person name="Kuroki Y."/>
            <person name="Tanaka T."/>
            <person name="Michiue T."/>
            <person name="Watanabe M."/>
            <person name="Bogdanovic O."/>
            <person name="Lister R."/>
            <person name="Georgiou G."/>
            <person name="Paranjpe S.S."/>
            <person name="van Kruijsbergen I."/>
            <person name="Shu S."/>
            <person name="Carlson J."/>
            <person name="Kinoshita T."/>
            <person name="Ohta Y."/>
            <person name="Mawaribuchi S."/>
            <person name="Jenkins J."/>
            <person name="Grimwood J."/>
            <person name="Schmutz J."/>
            <person name="Mitros T."/>
            <person name="Mozaffari S.V."/>
            <person name="Suzuki Y."/>
            <person name="Haramoto Y."/>
            <person name="Yamamoto T.S."/>
            <person name="Takagi C."/>
            <person name="Heald R."/>
            <person name="Miller K."/>
            <person name="Haudenschild C."/>
            <person name="Kitzman J."/>
            <person name="Nakayama T."/>
            <person name="Izutsu Y."/>
            <person name="Robert J."/>
            <person name="Fortriede J."/>
            <person name="Burns K."/>
            <person name="Lotay V."/>
            <person name="Karimi K."/>
            <person name="Yasuoka Y."/>
            <person name="Dichmann D.S."/>
            <person name="Flajnik M.F."/>
            <person name="Houston D.W."/>
            <person name="Shendure J."/>
            <person name="DuPasquier L."/>
            <person name="Vize P.D."/>
            <person name="Zorn A.M."/>
            <person name="Ito M."/>
            <person name="Marcotte E.M."/>
            <person name="Wallingford J.B."/>
            <person name="Ito Y."/>
            <person name="Asashima M."/>
            <person name="Ueno N."/>
            <person name="Matsuda Y."/>
            <person name="Veenstra G.J."/>
            <person name="Fujiyama A."/>
            <person name="Harland R.M."/>
            <person name="Taira M."/>
            <person name="Rokhsar D.S."/>
        </authorList>
    </citation>
    <scope>NUCLEOTIDE SEQUENCE [LARGE SCALE GENOMIC DNA]</scope>
    <source>
        <strain evidence="12">J</strain>
    </source>
</reference>
<dbReference type="FunFam" id="3.40.50.410:FF:000013">
    <property type="entry name" value="inter-alpha-trypsin inhibitor heavy chain H2"/>
    <property type="match status" value="1"/>
</dbReference>
<feature type="domain" description="VWFA" evidence="9">
    <location>
        <begin position="273"/>
        <end position="456"/>
    </location>
</feature>
<dbReference type="InterPro" id="IPR036465">
    <property type="entry name" value="vWFA_dom_sf"/>
</dbReference>
<dbReference type="GO" id="GO:0005576">
    <property type="term" value="C:extracellular region"/>
    <property type="evidence" value="ECO:0007669"/>
    <property type="project" value="UniProtKB-SubCell"/>
</dbReference>
<dbReference type="PANTHER" id="PTHR10338:SF119">
    <property type="entry name" value="INTER-ALPHA-TRYPSIN INHIBITOR HEAVY CHAIN H4"/>
    <property type="match status" value="1"/>
</dbReference>
<dbReference type="InterPro" id="IPR050934">
    <property type="entry name" value="ITIH"/>
</dbReference>
<comment type="similarity">
    <text evidence="2">Belongs to the ITIH family.</text>
</comment>
<feature type="chain" id="PRO_5036833542" description="Inter-alpha-trypsin inhibitor heavy chain H3-like" evidence="8">
    <location>
        <begin position="26"/>
        <end position="670"/>
    </location>
</feature>
<feature type="signal peptide" evidence="8">
    <location>
        <begin position="1"/>
        <end position="25"/>
    </location>
</feature>
<keyword evidence="3" id="KW-0964">Secreted</keyword>
<dbReference type="SUPFAM" id="SSF53300">
    <property type="entry name" value="vWA-like"/>
    <property type="match status" value="1"/>
</dbReference>
<name>A0A974HMQ6_XENLA</name>
<evidence type="ECO:0000256" key="3">
    <source>
        <dbReference type="ARBA" id="ARBA00022525"/>
    </source>
</evidence>
<dbReference type="PROSITE" id="PS51468">
    <property type="entry name" value="VIT"/>
    <property type="match status" value="1"/>
</dbReference>
<dbReference type="Proteomes" id="UP000694892">
    <property type="component" value="Chromosome 4S"/>
</dbReference>
<sequence length="670" mass="75921">MDLWKSYAFLEILLINCCIVSLSHGIKENEPMVIQSLNIDCRITSRFARTIIKTELQNQLNMSREAVFDVELPKTAFITNFSMTVGGVTTNGMVKEKAEAKMQFQKAVSKGQSAGLVQSTGRKMEHFKVTVNVAAFANAIFVLTYEELLKRYLGNYELSFKVKPKQLIENFQINAHLVEPQGIRFLEAHGTFITNELTDVVQINRTEKQAQITFKPTMDQQRTCPECTETLLDGNFLIKYDVKRENSAGNIQIANGYFVHYFAPASLQKVPKNVVFVIDHSGSMHGQKIKQTYEAFLKILADLPEEDHFGILIFDDKVDKWQNTLVKAVPENIIKAKEFVSKISARGGTDIDKALLTAVKMLKHSSRSKLLPKISTSIILFLSDGEPTSGVTNHNEIINNVKKTIERQTTLYCLGFGNDVDFNFLEKLSLENGGLARRIYEDSDAALQLQGFYNEVANPLLLNVQLEYLDNSVSNLTQNNFRHYYQGSEIVVAGHINNDILERLTTEVVGQGVSEQFSMNVETNITEVEEATKELHYIFGDFTERLWAYLTIEQLLTQQILAQGENKEKITKQALELSLKYNFVTPITSMVVTAPEDNDENKEFIANKPKEGAMNDYDTESSAKTLDLHYFVYSDFDDDQSSFDNPPALMERTDHFQPILAKHIQSHVNM</sequence>
<organism evidence="11 12">
    <name type="scientific">Xenopus laevis</name>
    <name type="common">African clawed frog</name>
    <dbReference type="NCBI Taxonomy" id="8355"/>
    <lineage>
        <taxon>Eukaryota</taxon>
        <taxon>Metazoa</taxon>
        <taxon>Chordata</taxon>
        <taxon>Craniata</taxon>
        <taxon>Vertebrata</taxon>
        <taxon>Euteleostomi</taxon>
        <taxon>Amphibia</taxon>
        <taxon>Batrachia</taxon>
        <taxon>Anura</taxon>
        <taxon>Pipoidea</taxon>
        <taxon>Pipidae</taxon>
        <taxon>Xenopodinae</taxon>
        <taxon>Xenopus</taxon>
        <taxon>Xenopus</taxon>
    </lineage>
</organism>
<dbReference type="SMART" id="SM00327">
    <property type="entry name" value="VWA"/>
    <property type="match status" value="1"/>
</dbReference>
<dbReference type="PANTHER" id="PTHR10338">
    <property type="entry name" value="INTER-ALPHA-TRYPSIN INHIBITOR HEAVY CHAIN FAMILY MEMBER"/>
    <property type="match status" value="1"/>
</dbReference>
<dbReference type="EMBL" id="CM004473">
    <property type="protein sequence ID" value="OCT83283.1"/>
    <property type="molecule type" value="Genomic_DNA"/>
</dbReference>
<evidence type="ECO:0000313" key="11">
    <source>
        <dbReference type="EMBL" id="OCT83283.1"/>
    </source>
</evidence>
<comment type="subcellular location">
    <subcellularLocation>
        <location evidence="1">Secreted</location>
    </subcellularLocation>
</comment>
<evidence type="ECO:0000256" key="2">
    <source>
        <dbReference type="ARBA" id="ARBA00010158"/>
    </source>
</evidence>
<evidence type="ECO:0000256" key="5">
    <source>
        <dbReference type="ARBA" id="ARBA00022729"/>
    </source>
</evidence>
<protein>
    <recommendedName>
        <fullName evidence="13">Inter-alpha-trypsin inhibitor heavy chain H3-like</fullName>
    </recommendedName>
</protein>
<evidence type="ECO:0008006" key="13">
    <source>
        <dbReference type="Google" id="ProtNLM"/>
    </source>
</evidence>
<evidence type="ECO:0000256" key="6">
    <source>
        <dbReference type="ARBA" id="ARBA00022900"/>
    </source>
</evidence>
<gene>
    <name evidence="11" type="ORF">XELAEV_18025820mg</name>
</gene>
<evidence type="ECO:0000259" key="10">
    <source>
        <dbReference type="PROSITE" id="PS51468"/>
    </source>
</evidence>
<feature type="domain" description="VIT" evidence="10">
    <location>
        <begin position="18"/>
        <end position="147"/>
    </location>
</feature>
<dbReference type="InterPro" id="IPR002035">
    <property type="entry name" value="VWF_A"/>
</dbReference>
<dbReference type="PROSITE" id="PS50234">
    <property type="entry name" value="VWFA"/>
    <property type="match status" value="1"/>
</dbReference>
<evidence type="ECO:0000256" key="4">
    <source>
        <dbReference type="ARBA" id="ARBA00022690"/>
    </source>
</evidence>
<dbReference type="AlphaFoldDB" id="A0A974HMQ6"/>
<evidence type="ECO:0000256" key="7">
    <source>
        <dbReference type="ARBA" id="ARBA00023180"/>
    </source>
</evidence>
<evidence type="ECO:0000256" key="8">
    <source>
        <dbReference type="SAM" id="SignalP"/>
    </source>
</evidence>
<keyword evidence="4" id="KW-0646">Protease inhibitor</keyword>
<proteinExistence type="inferred from homology"/>
<dbReference type="GO" id="GO:0004867">
    <property type="term" value="F:serine-type endopeptidase inhibitor activity"/>
    <property type="evidence" value="ECO:0007669"/>
    <property type="project" value="UniProtKB-KW"/>
</dbReference>
<keyword evidence="7" id="KW-0325">Glycoprotein</keyword>
<keyword evidence="6" id="KW-0722">Serine protease inhibitor</keyword>
<dbReference type="InterPro" id="IPR013694">
    <property type="entry name" value="VIT"/>
</dbReference>
<accession>A0A974HMQ6</accession>
<dbReference type="SMART" id="SM00609">
    <property type="entry name" value="VIT"/>
    <property type="match status" value="1"/>
</dbReference>
<evidence type="ECO:0000259" key="9">
    <source>
        <dbReference type="PROSITE" id="PS50234"/>
    </source>
</evidence>